<reference evidence="1 2" key="2">
    <citation type="journal article" date="2017" name="Nature">
        <title>The Apostasia genome and the evolution of orchids.</title>
        <authorList>
            <person name="Zhang G.Q."/>
            <person name="Liu K.W."/>
            <person name="Li Z."/>
            <person name="Lohaus R."/>
            <person name="Hsiao Y.Y."/>
            <person name="Niu S.C."/>
            <person name="Wang J.Y."/>
            <person name="Lin Y.C."/>
            <person name="Xu Q."/>
            <person name="Chen L.J."/>
            <person name="Yoshida K."/>
            <person name="Fujiwara S."/>
            <person name="Wang Z.W."/>
            <person name="Zhang Y.Q."/>
            <person name="Mitsuda N."/>
            <person name="Wang M."/>
            <person name="Liu G.H."/>
            <person name="Pecoraro L."/>
            <person name="Huang H.X."/>
            <person name="Xiao X.J."/>
            <person name="Lin M."/>
            <person name="Wu X.Y."/>
            <person name="Wu W.L."/>
            <person name="Chen Y.Y."/>
            <person name="Chang S.B."/>
            <person name="Sakamoto S."/>
            <person name="Ohme-Takagi M."/>
            <person name="Yagi M."/>
            <person name="Zeng S.J."/>
            <person name="Shen C.Y."/>
            <person name="Yeh C.M."/>
            <person name="Luo Y.B."/>
            <person name="Tsai W.C."/>
            <person name="Van de Peer Y."/>
            <person name="Liu Z.J."/>
        </authorList>
    </citation>
    <scope>NUCLEOTIDE SEQUENCE [LARGE SCALE GENOMIC DNA]</scope>
    <source>
        <tissue evidence="1">The whole plant</tissue>
    </source>
</reference>
<organism evidence="1 2">
    <name type="scientific">Dendrobium catenatum</name>
    <dbReference type="NCBI Taxonomy" id="906689"/>
    <lineage>
        <taxon>Eukaryota</taxon>
        <taxon>Viridiplantae</taxon>
        <taxon>Streptophyta</taxon>
        <taxon>Embryophyta</taxon>
        <taxon>Tracheophyta</taxon>
        <taxon>Spermatophyta</taxon>
        <taxon>Magnoliopsida</taxon>
        <taxon>Liliopsida</taxon>
        <taxon>Asparagales</taxon>
        <taxon>Orchidaceae</taxon>
        <taxon>Epidendroideae</taxon>
        <taxon>Malaxideae</taxon>
        <taxon>Dendrobiinae</taxon>
        <taxon>Dendrobium</taxon>
    </lineage>
</organism>
<evidence type="ECO:0000313" key="2">
    <source>
        <dbReference type="Proteomes" id="UP000233837"/>
    </source>
</evidence>
<dbReference type="Proteomes" id="UP000233837">
    <property type="component" value="Unassembled WGS sequence"/>
</dbReference>
<accession>A0A2I0VUF7</accession>
<dbReference type="AlphaFoldDB" id="A0A2I0VUF7"/>
<gene>
    <name evidence="1" type="ORF">MA16_Dca027161</name>
</gene>
<proteinExistence type="predicted"/>
<protein>
    <submittedName>
        <fullName evidence="1">Uncharacterized protein</fullName>
    </submittedName>
</protein>
<dbReference type="EMBL" id="KZ503222">
    <property type="protein sequence ID" value="PKU67041.1"/>
    <property type="molecule type" value="Genomic_DNA"/>
</dbReference>
<evidence type="ECO:0000313" key="1">
    <source>
        <dbReference type="EMBL" id="PKU67041.1"/>
    </source>
</evidence>
<reference evidence="1 2" key="1">
    <citation type="journal article" date="2016" name="Sci. Rep.">
        <title>The Dendrobium catenatum Lindl. genome sequence provides insights into polysaccharide synthase, floral development and adaptive evolution.</title>
        <authorList>
            <person name="Zhang G.Q."/>
            <person name="Xu Q."/>
            <person name="Bian C."/>
            <person name="Tsai W.C."/>
            <person name="Yeh C.M."/>
            <person name="Liu K.W."/>
            <person name="Yoshida K."/>
            <person name="Zhang L.S."/>
            <person name="Chang S.B."/>
            <person name="Chen F."/>
            <person name="Shi Y."/>
            <person name="Su Y.Y."/>
            <person name="Zhang Y.Q."/>
            <person name="Chen L.J."/>
            <person name="Yin Y."/>
            <person name="Lin M."/>
            <person name="Huang H."/>
            <person name="Deng H."/>
            <person name="Wang Z.W."/>
            <person name="Zhu S.L."/>
            <person name="Zhao X."/>
            <person name="Deng C."/>
            <person name="Niu S.C."/>
            <person name="Huang J."/>
            <person name="Wang M."/>
            <person name="Liu G.H."/>
            <person name="Yang H.J."/>
            <person name="Xiao X.J."/>
            <person name="Hsiao Y.Y."/>
            <person name="Wu W.L."/>
            <person name="Chen Y.Y."/>
            <person name="Mitsuda N."/>
            <person name="Ohme-Takagi M."/>
            <person name="Luo Y.B."/>
            <person name="Van de Peer Y."/>
            <person name="Liu Z.J."/>
        </authorList>
    </citation>
    <scope>NUCLEOTIDE SEQUENCE [LARGE SCALE GENOMIC DNA]</scope>
    <source>
        <tissue evidence="1">The whole plant</tissue>
    </source>
</reference>
<name>A0A2I0VUF7_9ASPA</name>
<sequence length="124" mass="13561">MEWMSSAQLWSDNLSYESIDCKENSQEKKDEGSHNRRNCDALSLESKSCGAFLPFKAVPAPRKEEEKLSISLPNLSFVPLPIKVPCSAPIAIATEEDNHNIGLNSKAVTIASSSTENDQLGLLP</sequence>
<keyword evidence="2" id="KW-1185">Reference proteome</keyword>